<reference evidence="2" key="1">
    <citation type="journal article" date="2015" name="Can. J. Microbiol.">
        <title>Characterization and Prevalence of A New Fatal Genotype CyHV-2 in Mainland China.</title>
        <authorList>
            <person name="Li L."/>
            <person name="Luo Y."/>
            <person name="Gao Z."/>
            <person name="Huang J."/>
            <person name="Zheng X."/>
            <person name="Nie H."/>
            <person name="Zhang J."/>
            <person name="Lin L."/>
            <person name="Yuan J."/>
        </authorList>
    </citation>
    <scope>NUCLEOTIDE SEQUENCE [LARGE SCALE GENOMIC DNA]</scope>
    <source>
        <strain evidence="2">SY-C1</strain>
    </source>
</reference>
<keyword evidence="1" id="KW-0175">Coiled coil</keyword>
<dbReference type="EMBL" id="MN593216">
    <property type="protein sequence ID" value="QIV66886.1"/>
    <property type="molecule type" value="Genomic_DNA"/>
</dbReference>
<dbReference type="EMBL" id="KM200722">
    <property type="protein sequence ID" value="AKC02016.1"/>
    <property type="molecule type" value="Genomic_DNA"/>
</dbReference>
<accession>A0A0E3T4Q4</accession>
<evidence type="ECO:0000256" key="1">
    <source>
        <dbReference type="SAM" id="Coils"/>
    </source>
</evidence>
<reference evidence="3" key="2">
    <citation type="submission" date="2019-10" db="EMBL/GenBank/DDBJ databases">
        <title>The complete genome of Cyprinid herpesvirus 2, a new strain isolated from Allogynogenetic crucian carp.</title>
        <authorList>
            <person name="Jiang Y."/>
            <person name="Wang H."/>
            <person name="Lu L."/>
        </authorList>
    </citation>
    <scope>NUCLEOTIDE SEQUENCE</scope>
    <source>
        <strain evidence="3">YC-01</strain>
    </source>
</reference>
<evidence type="ECO:0000313" key="3">
    <source>
        <dbReference type="EMBL" id="QIV66886.1"/>
    </source>
</evidence>
<dbReference type="Proteomes" id="UP000126788">
    <property type="component" value="Genome"/>
</dbReference>
<reference evidence="4" key="3">
    <citation type="journal article" date="2022" name="Can. J. Microbiol.">
        <title>Characterization and Prevalence of A New Fatal Genotype CyHV-2 in Mainland China.</title>
        <authorList>
            <person name="Li L."/>
            <person name="Luo Y."/>
            <person name="Gao Z."/>
            <person name="Huang J."/>
            <person name="Zheng X."/>
            <person name="Nie H."/>
            <person name="Zhang J."/>
            <person name="Lin L."/>
            <person name="Yuan J."/>
        </authorList>
    </citation>
    <scope>NUCLEOTIDE SEQUENCE [LARGE SCALE GENOMIC DNA]</scope>
</reference>
<protein>
    <submittedName>
        <fullName evidence="3">Protein ORF70</fullName>
    </submittedName>
</protein>
<evidence type="ECO:0000313" key="4">
    <source>
        <dbReference type="Proteomes" id="UP000126788"/>
    </source>
</evidence>
<feature type="coiled-coil region" evidence="1">
    <location>
        <begin position="54"/>
        <end position="109"/>
    </location>
</feature>
<name>A0A0E3T4Q4_CYHV2</name>
<evidence type="ECO:0000313" key="2">
    <source>
        <dbReference type="EMBL" id="AKC02016.1"/>
    </source>
</evidence>
<feature type="coiled-coil region" evidence="1">
    <location>
        <begin position="141"/>
        <end position="190"/>
    </location>
</feature>
<proteinExistence type="predicted"/>
<sequence>MDEFMDSVAKMVTSERRKEFNELRRSFRGSKSAQTLNNAILLAADRTASVMVELERVSEKLEECETEKARVTAELDKTRRECVTLEERAKQLEEDVKRLERENAEQEPRRVFSSDNVQQSQVLALQVAELTRRHVETVERESQLRAESESLANQVRELESELRRKDVAHAKSEETQADKLRETLRLLNSAGSMRHMDFLPVVRGRSYKEVTLNGYLQYVRNNEQLYREKCGTFLTQGIANILYDNACMGAVGLLPSEWVSRHFVKPLVPYAMVHHYEEFLHYRIVLSNCTGLFAQMLTVVQLNAVGTENRRKITLTEFRNLSNISQEPVRYIDSFFINIIIKQYTTTTTTAAITPYFILYRQFKCGIEMHSQAFQQYQDLFLEYVRAERAATEPLPSRSAQYGPLENQFKVSIKGALLDSDRNATANKRKRMAVDDLLNYYGAAGSSQS</sequence>
<organism evidence="2 4">
    <name type="scientific">Cyprinid herpesvirus 2</name>
    <name type="common">CyHV-2</name>
    <dbReference type="NCBI Taxonomy" id="317878"/>
    <lineage>
        <taxon>Viruses</taxon>
        <taxon>Duplodnaviria</taxon>
        <taxon>Heunggongvirae</taxon>
        <taxon>Peploviricota</taxon>
        <taxon>Herviviricetes</taxon>
        <taxon>Herpesvirales</taxon>
        <taxon>Alloherpesviridae</taxon>
        <taxon>Cyvirus</taxon>
        <taxon>Cyvirus cyprinidallo2</taxon>
    </lineage>
</organism>